<dbReference type="RefSeq" id="WP_070199861.1">
    <property type="nucleotide sequence ID" value="NZ_JBHVRE010000022.1"/>
</dbReference>
<evidence type="ECO:0000313" key="3">
    <source>
        <dbReference type="Proteomes" id="UP001598300"/>
    </source>
</evidence>
<protein>
    <recommendedName>
        <fullName evidence="4">Alpha/beta hydrolase</fullName>
    </recommendedName>
</protein>
<dbReference type="InterPro" id="IPR029058">
    <property type="entry name" value="AB_hydrolase_fold"/>
</dbReference>
<dbReference type="SUPFAM" id="SSF53474">
    <property type="entry name" value="alpha/beta-Hydrolases"/>
    <property type="match status" value="2"/>
</dbReference>
<evidence type="ECO:0000256" key="1">
    <source>
        <dbReference type="SAM" id="MobiDB-lite"/>
    </source>
</evidence>
<feature type="region of interest" description="Disordered" evidence="1">
    <location>
        <begin position="38"/>
        <end position="57"/>
    </location>
</feature>
<reference evidence="2 3" key="1">
    <citation type="submission" date="2024-09" db="EMBL/GenBank/DDBJ databases">
        <title>The Natural Products Discovery Center: Release of the First 8490 Sequenced Strains for Exploring Actinobacteria Biosynthetic Diversity.</title>
        <authorList>
            <person name="Kalkreuter E."/>
            <person name="Kautsar S.A."/>
            <person name="Yang D."/>
            <person name="Bader C.D."/>
            <person name="Teijaro C.N."/>
            <person name="Fluegel L."/>
            <person name="Davis C.M."/>
            <person name="Simpson J.R."/>
            <person name="Lauterbach L."/>
            <person name="Steele A.D."/>
            <person name="Gui C."/>
            <person name="Meng S."/>
            <person name="Li G."/>
            <person name="Viehrig K."/>
            <person name="Ye F."/>
            <person name="Su P."/>
            <person name="Kiefer A.F."/>
            <person name="Nichols A."/>
            <person name="Cepeda A.J."/>
            <person name="Yan W."/>
            <person name="Fan B."/>
            <person name="Jiang Y."/>
            <person name="Adhikari A."/>
            <person name="Zheng C.-J."/>
            <person name="Schuster L."/>
            <person name="Cowan T.M."/>
            <person name="Smanski M.J."/>
            <person name="Chevrette M.G."/>
            <person name="De Carvalho L.P.S."/>
            <person name="Shen B."/>
        </authorList>
    </citation>
    <scope>NUCLEOTIDE SEQUENCE [LARGE SCALE GENOMIC DNA]</scope>
    <source>
        <strain evidence="2 3">NPDC058584</strain>
    </source>
</reference>
<dbReference type="Gene3D" id="3.40.50.1820">
    <property type="entry name" value="alpha/beta hydrolase"/>
    <property type="match status" value="1"/>
</dbReference>
<evidence type="ECO:0008006" key="4">
    <source>
        <dbReference type="Google" id="ProtNLM"/>
    </source>
</evidence>
<keyword evidence="3" id="KW-1185">Reference proteome</keyword>
<sequence>MPLVYVHGVGNREENRRGSAARLRDELFRAHLLTAIGHEPAGPDGGGGPDGGAGPASLTAPDALVSPFWGSLAGKLHWNGRSTPLPRMQRLAAGDTTDVLLDLLAEEADGPLSADRLIADVARTSLPDAIDLLFTLTADAADREASELAALAGQLVRYSEHITGRPDGLTSEGTTVPWWEEVRSDTEFLERLRKESAPFAAPDAPSAAWQSMGDGGQGQAWAVLRRRADRLRHRADRLRRDAAGAVGGQAARGVRRLTRNAVPRFVGDVTSYLAQRGTPEQPGPIVREVVEGIERAAAGNLAGLPLVVVAHSMGGNIVYDVLSHFRPDLAVDTLVTVGSQVGLFEELKLFGASRPEINGETGGRVPLPPGLRRWINVVDHSDLLAYRVGPIFEGAEDYAYPSGAAWAHTAYLVQPYFHARLARLLRADGGAGA</sequence>
<dbReference type="Proteomes" id="UP001598300">
    <property type="component" value="Unassembled WGS sequence"/>
</dbReference>
<gene>
    <name evidence="2" type="ORF">ACFWR3_35930</name>
</gene>
<dbReference type="EMBL" id="JBHXPM010000058">
    <property type="protein sequence ID" value="MFD3961460.1"/>
    <property type="molecule type" value="Genomic_DNA"/>
</dbReference>
<comment type="caution">
    <text evidence="2">The sequence shown here is derived from an EMBL/GenBank/DDBJ whole genome shotgun (WGS) entry which is preliminary data.</text>
</comment>
<accession>A0ABW6E6N1</accession>
<proteinExistence type="predicted"/>
<evidence type="ECO:0000313" key="2">
    <source>
        <dbReference type="EMBL" id="MFD3961460.1"/>
    </source>
</evidence>
<organism evidence="2 3">
    <name type="scientific">Streptomyces bacillaris</name>
    <dbReference type="NCBI Taxonomy" id="68179"/>
    <lineage>
        <taxon>Bacteria</taxon>
        <taxon>Bacillati</taxon>
        <taxon>Actinomycetota</taxon>
        <taxon>Actinomycetes</taxon>
        <taxon>Kitasatosporales</taxon>
        <taxon>Streptomycetaceae</taxon>
        <taxon>Streptomyces</taxon>
    </lineage>
</organism>
<name>A0ABW6E6N1_9ACTN</name>
<feature type="compositionally biased region" description="Gly residues" evidence="1">
    <location>
        <begin position="43"/>
        <end position="54"/>
    </location>
</feature>